<protein>
    <submittedName>
        <fullName evidence="2">Uncharacterized protein</fullName>
    </submittedName>
</protein>
<sequence>MERLESEPQAAGPDGGVTSGPTRAGTCLKLCCAPSSRNKQLHLALARARQRVHTGHATRNSKVSRKVIPVEFRDVQRKQTGRQ</sequence>
<feature type="region of interest" description="Disordered" evidence="1">
    <location>
        <begin position="1"/>
        <end position="20"/>
    </location>
</feature>
<keyword evidence="3" id="KW-1185">Reference proteome</keyword>
<gene>
    <name evidence="2" type="ORF">CRENBAI_002417</name>
</gene>
<proteinExistence type="predicted"/>
<reference evidence="2 3" key="1">
    <citation type="submission" date="2021-06" db="EMBL/GenBank/DDBJ databases">
        <authorList>
            <person name="Palmer J.M."/>
        </authorList>
    </citation>
    <scope>NUCLEOTIDE SEQUENCE [LARGE SCALE GENOMIC DNA]</scope>
    <source>
        <strain evidence="2 3">MEX-2019</strain>
        <tissue evidence="2">Muscle</tissue>
    </source>
</reference>
<evidence type="ECO:0000256" key="1">
    <source>
        <dbReference type="SAM" id="MobiDB-lite"/>
    </source>
</evidence>
<dbReference type="Proteomes" id="UP001311232">
    <property type="component" value="Unassembled WGS sequence"/>
</dbReference>
<accession>A0AAV9RAG1</accession>
<organism evidence="2 3">
    <name type="scientific">Crenichthys baileyi</name>
    <name type="common">White River springfish</name>
    <dbReference type="NCBI Taxonomy" id="28760"/>
    <lineage>
        <taxon>Eukaryota</taxon>
        <taxon>Metazoa</taxon>
        <taxon>Chordata</taxon>
        <taxon>Craniata</taxon>
        <taxon>Vertebrata</taxon>
        <taxon>Euteleostomi</taxon>
        <taxon>Actinopterygii</taxon>
        <taxon>Neopterygii</taxon>
        <taxon>Teleostei</taxon>
        <taxon>Neoteleostei</taxon>
        <taxon>Acanthomorphata</taxon>
        <taxon>Ovalentaria</taxon>
        <taxon>Atherinomorphae</taxon>
        <taxon>Cyprinodontiformes</taxon>
        <taxon>Goodeidae</taxon>
        <taxon>Crenichthys</taxon>
    </lineage>
</organism>
<comment type="caution">
    <text evidence="2">The sequence shown here is derived from an EMBL/GenBank/DDBJ whole genome shotgun (WGS) entry which is preliminary data.</text>
</comment>
<evidence type="ECO:0000313" key="2">
    <source>
        <dbReference type="EMBL" id="KAK5605988.1"/>
    </source>
</evidence>
<evidence type="ECO:0000313" key="3">
    <source>
        <dbReference type="Proteomes" id="UP001311232"/>
    </source>
</evidence>
<dbReference type="EMBL" id="JAHHUM010002126">
    <property type="protein sequence ID" value="KAK5605988.1"/>
    <property type="molecule type" value="Genomic_DNA"/>
</dbReference>
<feature type="region of interest" description="Disordered" evidence="1">
    <location>
        <begin position="50"/>
        <end position="83"/>
    </location>
</feature>
<dbReference type="AlphaFoldDB" id="A0AAV9RAG1"/>
<name>A0AAV9RAG1_9TELE</name>